<evidence type="ECO:0000313" key="2">
    <source>
        <dbReference type="Proteomes" id="UP000823775"/>
    </source>
</evidence>
<dbReference type="EMBL" id="JACEIK010000021">
    <property type="protein sequence ID" value="MCD7446829.1"/>
    <property type="molecule type" value="Genomic_DNA"/>
</dbReference>
<keyword evidence="2" id="KW-1185">Reference proteome</keyword>
<accession>A0ABS8RMH7</accession>
<gene>
    <name evidence="1" type="ORF">HAX54_016923</name>
</gene>
<protein>
    <submittedName>
        <fullName evidence="1">Uncharacterized protein</fullName>
    </submittedName>
</protein>
<proteinExistence type="predicted"/>
<organism evidence="1 2">
    <name type="scientific">Datura stramonium</name>
    <name type="common">Jimsonweed</name>
    <name type="synonym">Common thornapple</name>
    <dbReference type="NCBI Taxonomy" id="4076"/>
    <lineage>
        <taxon>Eukaryota</taxon>
        <taxon>Viridiplantae</taxon>
        <taxon>Streptophyta</taxon>
        <taxon>Embryophyta</taxon>
        <taxon>Tracheophyta</taxon>
        <taxon>Spermatophyta</taxon>
        <taxon>Magnoliopsida</taxon>
        <taxon>eudicotyledons</taxon>
        <taxon>Gunneridae</taxon>
        <taxon>Pentapetalae</taxon>
        <taxon>asterids</taxon>
        <taxon>lamiids</taxon>
        <taxon>Solanales</taxon>
        <taxon>Solanaceae</taxon>
        <taxon>Solanoideae</taxon>
        <taxon>Datureae</taxon>
        <taxon>Datura</taxon>
    </lineage>
</organism>
<sequence length="106" mass="12019">MEARKAANINPLQGATQPKEPVAGKISYAKTLVTTVDSTVNLNRKEKQSVVARRSTHNGMPAIIFKAKIIKKWTLDFKPEEDIPIAIVWALLPELPFHMYSWEYVK</sequence>
<evidence type="ECO:0000313" key="1">
    <source>
        <dbReference type="EMBL" id="MCD7446829.1"/>
    </source>
</evidence>
<name>A0ABS8RMH7_DATST</name>
<reference evidence="1 2" key="1">
    <citation type="journal article" date="2021" name="BMC Genomics">
        <title>Datura genome reveals duplications of psychoactive alkaloid biosynthetic genes and high mutation rate following tissue culture.</title>
        <authorList>
            <person name="Rajewski A."/>
            <person name="Carter-House D."/>
            <person name="Stajich J."/>
            <person name="Litt A."/>
        </authorList>
    </citation>
    <scope>NUCLEOTIDE SEQUENCE [LARGE SCALE GENOMIC DNA]</scope>
    <source>
        <strain evidence="1">AR-01</strain>
    </source>
</reference>
<dbReference type="Proteomes" id="UP000823775">
    <property type="component" value="Unassembled WGS sequence"/>
</dbReference>
<comment type="caution">
    <text evidence="1">The sequence shown here is derived from an EMBL/GenBank/DDBJ whole genome shotgun (WGS) entry which is preliminary data.</text>
</comment>